<reference evidence="2" key="1">
    <citation type="submission" date="2016-02" db="EMBL/GenBank/DDBJ databases">
        <authorList>
            <person name="Shin S.-K."/>
            <person name="Yi H."/>
            <person name="Kim E."/>
        </authorList>
    </citation>
    <scope>NUCLEOTIDE SEQUENCE [LARGE SCALE GENOMIC DNA]</scope>
    <source>
        <strain evidence="2">LPB0003</strain>
    </source>
</reference>
<dbReference type="SUPFAM" id="SSF111369">
    <property type="entry name" value="HlyD-like secretion proteins"/>
    <property type="match status" value="1"/>
</dbReference>
<dbReference type="EMBL" id="LSFM01000003">
    <property type="protein sequence ID" value="OBY66208.1"/>
    <property type="molecule type" value="Genomic_DNA"/>
</dbReference>
<evidence type="ECO:0000313" key="1">
    <source>
        <dbReference type="EMBL" id="OBY66208.1"/>
    </source>
</evidence>
<dbReference type="OrthoDB" id="1114717at2"/>
<organism evidence="1 2">
    <name type="scientific">Polaribacter vadi</name>
    <dbReference type="NCBI Taxonomy" id="1774273"/>
    <lineage>
        <taxon>Bacteria</taxon>
        <taxon>Pseudomonadati</taxon>
        <taxon>Bacteroidota</taxon>
        <taxon>Flavobacteriia</taxon>
        <taxon>Flavobacteriales</taxon>
        <taxon>Flavobacteriaceae</taxon>
    </lineage>
</organism>
<accession>A0A1B8U2X0</accession>
<dbReference type="PANTHER" id="PTHR30469:SF15">
    <property type="entry name" value="HLYD FAMILY OF SECRETION PROTEINS"/>
    <property type="match status" value="1"/>
</dbReference>
<dbReference type="GO" id="GO:0015562">
    <property type="term" value="F:efflux transmembrane transporter activity"/>
    <property type="evidence" value="ECO:0007669"/>
    <property type="project" value="TreeGrafter"/>
</dbReference>
<evidence type="ECO:0000313" key="2">
    <source>
        <dbReference type="Proteomes" id="UP000092584"/>
    </source>
</evidence>
<dbReference type="Gene3D" id="2.40.30.170">
    <property type="match status" value="1"/>
</dbReference>
<dbReference type="STRING" id="1774273.LPB03_08575"/>
<dbReference type="Gene3D" id="2.40.50.100">
    <property type="match status" value="1"/>
</dbReference>
<dbReference type="Gene3D" id="1.10.287.470">
    <property type="entry name" value="Helix hairpin bin"/>
    <property type="match status" value="1"/>
</dbReference>
<dbReference type="KEGG" id="pob:LPB03_08575"/>
<dbReference type="RefSeq" id="WP_065317919.1">
    <property type="nucleotide sequence ID" value="NZ_CP017477.1"/>
</dbReference>
<dbReference type="GO" id="GO:1990281">
    <property type="term" value="C:efflux pump complex"/>
    <property type="evidence" value="ECO:0007669"/>
    <property type="project" value="TreeGrafter"/>
</dbReference>
<protein>
    <submittedName>
        <fullName evidence="1">Efflux transporter periplasmic adaptor subunit</fullName>
    </submittedName>
</protein>
<name>A0A1B8U2X0_9FLAO</name>
<proteinExistence type="predicted"/>
<comment type="caution">
    <text evidence="1">The sequence shown here is derived from an EMBL/GenBank/DDBJ whole genome shotgun (WGS) entry which is preliminary data.</text>
</comment>
<dbReference type="Proteomes" id="UP000092584">
    <property type="component" value="Unassembled WGS sequence"/>
</dbReference>
<dbReference type="PANTHER" id="PTHR30469">
    <property type="entry name" value="MULTIDRUG RESISTANCE PROTEIN MDTA"/>
    <property type="match status" value="1"/>
</dbReference>
<dbReference type="AlphaFoldDB" id="A0A1B8U2X0"/>
<gene>
    <name evidence="1" type="ORF">LPB3_01960</name>
</gene>
<sequence length="371" mass="41242">MRKIILAILGALLIIGAIFLGNYFIDNNQKPKPTFKKSINTVFVQNVKNTEVPIVLTANGNLVAKNKIDIFSEVQGVLNTSNKAFKPGTAYNRGEILLSINSDEFRASLKSQKSNLFNLITAVLPDLRLDFSSDFKKWEDYLKSFDINKSIPELPSFSSDKEKYFISGRGILTAYYNVKNLEVRLSKHLIRAPFKGVLIETLVTPGTLVRSGQKLGEFIDTDIYELEVSVNSEFADLLKVGNAVELTSSNKSKTYEGKVVRVNGRIDQISQTINAYIQVKDPDLKEGMFLEANLIAKSETDAIEISRKLLVNNNAVYTVKNDSVLTLSEINPVYFGAENVVIKGLKDNDKILAQPFPGAFDGMIVNIGKKD</sequence>
<keyword evidence="2" id="KW-1185">Reference proteome</keyword>